<dbReference type="WBParaSite" id="jg23202">
    <property type="protein sequence ID" value="jg23202"/>
    <property type="gene ID" value="jg23202"/>
</dbReference>
<protein>
    <submittedName>
        <fullName evidence="2">F-box domain-containing protein</fullName>
    </submittedName>
</protein>
<reference evidence="2" key="1">
    <citation type="submission" date="2022-11" db="UniProtKB">
        <authorList>
            <consortium name="WormBaseParasite"/>
        </authorList>
    </citation>
    <scope>IDENTIFICATION</scope>
</reference>
<evidence type="ECO:0000313" key="1">
    <source>
        <dbReference type="Proteomes" id="UP000887574"/>
    </source>
</evidence>
<dbReference type="Proteomes" id="UP000887574">
    <property type="component" value="Unplaced"/>
</dbReference>
<sequence>MENFVALADDTLLTILQNFSPHQILQTIQPSCKRLIYLCYRLDQVPIYAACPSYLNPSNNQPGRYLYASQVAQVLSAQLSAQEDIKSSIEISDLVSYLPNAYHSRKPLWFFFILRVGEIVFDQKLTSFESLSLTSTAESLFSRTFNAIRKLRRFRQEQLIAKKINRKEMQDLFCKHIPIPIL</sequence>
<proteinExistence type="predicted"/>
<name>A0A915DSZ5_9BILA</name>
<keyword evidence="1" id="KW-1185">Reference proteome</keyword>
<organism evidence="1 2">
    <name type="scientific">Ditylenchus dipsaci</name>
    <dbReference type="NCBI Taxonomy" id="166011"/>
    <lineage>
        <taxon>Eukaryota</taxon>
        <taxon>Metazoa</taxon>
        <taxon>Ecdysozoa</taxon>
        <taxon>Nematoda</taxon>
        <taxon>Chromadorea</taxon>
        <taxon>Rhabditida</taxon>
        <taxon>Tylenchina</taxon>
        <taxon>Tylenchomorpha</taxon>
        <taxon>Sphaerularioidea</taxon>
        <taxon>Anguinidae</taxon>
        <taxon>Anguininae</taxon>
        <taxon>Ditylenchus</taxon>
    </lineage>
</organism>
<dbReference type="AlphaFoldDB" id="A0A915DSZ5"/>
<accession>A0A915DSZ5</accession>
<evidence type="ECO:0000313" key="2">
    <source>
        <dbReference type="WBParaSite" id="jg23202"/>
    </source>
</evidence>